<dbReference type="Gene3D" id="1.20.58.1880">
    <property type="match status" value="1"/>
</dbReference>
<feature type="compositionally biased region" description="Polar residues" evidence="3">
    <location>
        <begin position="1"/>
        <end position="20"/>
    </location>
</feature>
<dbReference type="CDD" id="cd00167">
    <property type="entry name" value="SANT"/>
    <property type="match status" value="1"/>
</dbReference>
<feature type="region of interest" description="Disordered" evidence="3">
    <location>
        <begin position="220"/>
        <end position="251"/>
    </location>
</feature>
<feature type="region of interest" description="Disordered" evidence="3">
    <location>
        <begin position="460"/>
        <end position="480"/>
    </location>
</feature>
<reference evidence="5 6" key="1">
    <citation type="journal article" date="2020" name="Nat. Commun.">
        <title>Genome of Tripterygium wilfordii and identification of cytochrome P450 involved in triptolide biosynthesis.</title>
        <authorList>
            <person name="Tu L."/>
            <person name="Su P."/>
            <person name="Zhang Z."/>
            <person name="Gao L."/>
            <person name="Wang J."/>
            <person name="Hu T."/>
            <person name="Zhou J."/>
            <person name="Zhang Y."/>
            <person name="Zhao Y."/>
            <person name="Liu Y."/>
            <person name="Song Y."/>
            <person name="Tong Y."/>
            <person name="Lu Y."/>
            <person name="Yang J."/>
            <person name="Xu C."/>
            <person name="Jia M."/>
            <person name="Peters R.J."/>
            <person name="Huang L."/>
            <person name="Gao W."/>
        </authorList>
    </citation>
    <scope>NUCLEOTIDE SEQUENCE [LARGE SCALE GENOMIC DNA]</scope>
    <source>
        <strain evidence="6">cv. XIE 37</strain>
        <tissue evidence="5">Leaf</tissue>
    </source>
</reference>
<dbReference type="GO" id="GO:0003682">
    <property type="term" value="F:chromatin binding"/>
    <property type="evidence" value="ECO:0007669"/>
    <property type="project" value="InterPro"/>
</dbReference>
<keyword evidence="5" id="KW-0418">Kinase</keyword>
<dbReference type="Proteomes" id="UP000593562">
    <property type="component" value="Unassembled WGS sequence"/>
</dbReference>
<comment type="caution">
    <text evidence="5">The sequence shown here is derived from an EMBL/GenBank/DDBJ whole genome shotgun (WGS) entry which is preliminary data.</text>
</comment>
<dbReference type="GO" id="GO:0003677">
    <property type="term" value="F:DNA binding"/>
    <property type="evidence" value="ECO:0007669"/>
    <property type="project" value="UniProtKB-KW"/>
</dbReference>
<feature type="domain" description="SANT" evidence="4">
    <location>
        <begin position="56"/>
        <end position="102"/>
    </location>
</feature>
<dbReference type="PANTHER" id="PTHR21677:SF1">
    <property type="entry name" value="PROTEIN CRAMPED-LIKE"/>
    <property type="match status" value="1"/>
</dbReference>
<dbReference type="InterPro" id="IPR001005">
    <property type="entry name" value="SANT/Myb"/>
</dbReference>
<evidence type="ECO:0000259" key="4">
    <source>
        <dbReference type="PROSITE" id="PS51293"/>
    </source>
</evidence>
<dbReference type="OrthoDB" id="515799at2759"/>
<name>A0A7J7DVK9_TRIWF</name>
<protein>
    <submittedName>
        <fullName evidence="5">TSL-kinase interacting protein 1</fullName>
    </submittedName>
</protein>
<dbReference type="Pfam" id="PF00249">
    <property type="entry name" value="Myb_DNA-binding"/>
    <property type="match status" value="1"/>
</dbReference>
<dbReference type="SUPFAM" id="SSF46689">
    <property type="entry name" value="Homeodomain-like"/>
    <property type="match status" value="1"/>
</dbReference>
<evidence type="ECO:0000256" key="1">
    <source>
        <dbReference type="ARBA" id="ARBA00023125"/>
    </source>
</evidence>
<accession>A0A7J7DVK9</accession>
<organism evidence="5 6">
    <name type="scientific">Tripterygium wilfordii</name>
    <name type="common">Thunder God vine</name>
    <dbReference type="NCBI Taxonomy" id="458696"/>
    <lineage>
        <taxon>Eukaryota</taxon>
        <taxon>Viridiplantae</taxon>
        <taxon>Streptophyta</taxon>
        <taxon>Embryophyta</taxon>
        <taxon>Tracheophyta</taxon>
        <taxon>Spermatophyta</taxon>
        <taxon>Magnoliopsida</taxon>
        <taxon>eudicotyledons</taxon>
        <taxon>Gunneridae</taxon>
        <taxon>Pentapetalae</taxon>
        <taxon>rosids</taxon>
        <taxon>fabids</taxon>
        <taxon>Celastrales</taxon>
        <taxon>Celastraceae</taxon>
        <taxon>Tripterygium</taxon>
    </lineage>
</organism>
<dbReference type="EMBL" id="JAAARO010000003">
    <property type="protein sequence ID" value="KAF5750410.1"/>
    <property type="molecule type" value="Genomic_DNA"/>
</dbReference>
<feature type="region of interest" description="Disordered" evidence="3">
    <location>
        <begin position="1"/>
        <end position="50"/>
    </location>
</feature>
<dbReference type="FunFam" id="1.10.10.60:FF:000287">
    <property type="entry name" value="TSL-kinase interacting protein 1"/>
    <property type="match status" value="1"/>
</dbReference>
<keyword evidence="5" id="KW-0808">Transferase</keyword>
<evidence type="ECO:0000256" key="3">
    <source>
        <dbReference type="SAM" id="MobiDB-lite"/>
    </source>
</evidence>
<dbReference type="AlphaFoldDB" id="A0A7J7DVK9"/>
<dbReference type="InParanoid" id="A0A7J7DVK9"/>
<dbReference type="FunCoup" id="A0A7J7DVK9">
    <property type="interactions" value="2965"/>
</dbReference>
<keyword evidence="2" id="KW-0539">Nucleus</keyword>
<keyword evidence="6" id="KW-1185">Reference proteome</keyword>
<dbReference type="InterPro" id="IPR055315">
    <property type="entry name" value="Cramped-like"/>
</dbReference>
<gene>
    <name evidence="5" type="ORF">HS088_TW03G00746</name>
</gene>
<evidence type="ECO:0000313" key="6">
    <source>
        <dbReference type="Proteomes" id="UP000593562"/>
    </source>
</evidence>
<dbReference type="PROSITE" id="PS51293">
    <property type="entry name" value="SANT"/>
    <property type="match status" value="1"/>
</dbReference>
<evidence type="ECO:0000256" key="2">
    <source>
        <dbReference type="ARBA" id="ARBA00023242"/>
    </source>
</evidence>
<proteinExistence type="predicted"/>
<keyword evidence="1" id="KW-0238">DNA-binding</keyword>
<dbReference type="PANTHER" id="PTHR21677">
    <property type="entry name" value="CRAMPED PROTEIN"/>
    <property type="match status" value="1"/>
</dbReference>
<dbReference type="SMART" id="SM00717">
    <property type="entry name" value="SANT"/>
    <property type="match status" value="1"/>
</dbReference>
<dbReference type="InterPro" id="IPR017884">
    <property type="entry name" value="SANT_dom"/>
</dbReference>
<dbReference type="GO" id="GO:0016301">
    <property type="term" value="F:kinase activity"/>
    <property type="evidence" value="ECO:0007669"/>
    <property type="project" value="UniProtKB-KW"/>
</dbReference>
<dbReference type="InterPro" id="IPR009057">
    <property type="entry name" value="Homeodomain-like_sf"/>
</dbReference>
<sequence length="800" mass="88561">MLTESQVSLESEVQPQQDNISMVPDGDPGVTPSARTNVSPQQQPPAKKPTRQWAAWTHQEEESFFTALRQAGKNFEKITCRVQSKNKDQVRHYYYRLVRRMNKLLGPGLCLDAKNSKDTNAAMLRWWSLLEKYSCKASKLHLKPRRFKIFIEALEHQLLKDQKKNVRKRRPFEENCSLITSTSVRSQSRTSAQDSRTVKLLLVDSQNIQKLGSGKGLVKRNANSGGNRCGHRGDTTAIKPPNSRQRRKQGGVVSSAAYKKWEKAAIAGVSLVAHAAEHLERTRMDKEVEHERCMPVENGLDPVGEVPYTVAVSQNPLVGGNALNSMKLKLQLFPVDDGVRRALEMDKHNPHLELTLSTRKKISSVLEHLNRKWGNSSAASGDLMLFPYSAQRENLVGCQRWTQDSTVSAADVYAMIGSPPVFRLRYGWFSNSQFGSATSQPPLRSWCIPCSHHISVENMEGQTEGSVPTAGPSNNDQSETLVDPFRDQLVTTDDNHACAPPSTDDAHEMHRYLNAGSRNNLVESFDSSANISLHRKDTGDRTNPRQSEDAYDLALNNGAGQSAGEWADSLTNISVGDLLSELPQDMDAECVEPPVGQCFLQTPFSCDSFDAAIAAHMSRHQNKMVFASMEASSIWDAEQTCDAFSFQKNHVLCQDVPTTTDFTSSGLCKQVAITSSAASGDLVEELPEAEHPMDCPCDPMEECTPDAHDVYNPAKDFTGLTDIYWPESLGSLDLDIRPSKYDNEDLILSDSLGGLNRLIASSLDTFQNCSFFGLDKKEAPSTVETHETASFINFKVGSGA</sequence>
<evidence type="ECO:0000313" key="5">
    <source>
        <dbReference type="EMBL" id="KAF5750410.1"/>
    </source>
</evidence>
<dbReference type="GO" id="GO:0007389">
    <property type="term" value="P:pattern specification process"/>
    <property type="evidence" value="ECO:0007669"/>
    <property type="project" value="TreeGrafter"/>
</dbReference>
<dbReference type="GO" id="GO:0005634">
    <property type="term" value="C:nucleus"/>
    <property type="evidence" value="ECO:0007669"/>
    <property type="project" value="TreeGrafter"/>
</dbReference>